<proteinExistence type="evidence at transcript level"/>
<dbReference type="EMBL" id="AK354841">
    <property type="protein sequence ID" value="BAJ86060.1"/>
    <property type="molecule type" value="mRNA"/>
</dbReference>
<feature type="transmembrane region" description="Helical" evidence="2">
    <location>
        <begin position="6"/>
        <end position="32"/>
    </location>
</feature>
<name>F2CT89_HORVV</name>
<keyword evidence="2" id="KW-1133">Transmembrane helix</keyword>
<feature type="region of interest" description="Disordered" evidence="1">
    <location>
        <begin position="88"/>
        <end position="112"/>
    </location>
</feature>
<evidence type="ECO:0000256" key="2">
    <source>
        <dbReference type="SAM" id="Phobius"/>
    </source>
</evidence>
<evidence type="ECO:0000313" key="3">
    <source>
        <dbReference type="EMBL" id="BAJ86060.1"/>
    </source>
</evidence>
<sequence length="138" mass="14054">MCSVGSNFVGCIAVTTICPVSSSFGFLALFVFGPSPTKSALSPNLGAVSVQVPLSVAVSGLVSLPPCVPGLHCSREIQASAVLYTSKGLPKRDGRGTNNDAWRGPDGSWRGRRHVEGARRCLEGATTRGGGPAARGGG</sequence>
<organism evidence="3">
    <name type="scientific">Hordeum vulgare subsp. vulgare</name>
    <name type="common">Domesticated barley</name>
    <dbReference type="NCBI Taxonomy" id="112509"/>
    <lineage>
        <taxon>Eukaryota</taxon>
        <taxon>Viridiplantae</taxon>
        <taxon>Streptophyta</taxon>
        <taxon>Embryophyta</taxon>
        <taxon>Tracheophyta</taxon>
        <taxon>Spermatophyta</taxon>
        <taxon>Magnoliopsida</taxon>
        <taxon>Liliopsida</taxon>
        <taxon>Poales</taxon>
        <taxon>Poaceae</taxon>
        <taxon>BOP clade</taxon>
        <taxon>Pooideae</taxon>
        <taxon>Triticodae</taxon>
        <taxon>Triticeae</taxon>
        <taxon>Hordeinae</taxon>
        <taxon>Hordeum</taxon>
    </lineage>
</organism>
<accession>F2CT89</accession>
<protein>
    <submittedName>
        <fullName evidence="3">Predicted protein</fullName>
    </submittedName>
</protein>
<dbReference type="AlphaFoldDB" id="F2CT89"/>
<reference evidence="3" key="1">
    <citation type="journal article" date="2011" name="Plant Physiol.">
        <title>Comprehensive sequence analysis of 24,783 barley full-length cDNAs derived from 12 clone libraries.</title>
        <authorList>
            <person name="Matsumoto T."/>
            <person name="Tanaka T."/>
            <person name="Sakai H."/>
            <person name="Amano N."/>
            <person name="Kanamori H."/>
            <person name="Kurita K."/>
            <person name="Kikuta A."/>
            <person name="Kamiya K."/>
            <person name="Yamamoto M."/>
            <person name="Ikawa H."/>
            <person name="Fujii N."/>
            <person name="Hori K."/>
            <person name="Itoh T."/>
            <person name="Sato K."/>
        </authorList>
    </citation>
    <scope>NUCLEOTIDE SEQUENCE</scope>
    <source>
        <tissue evidence="3">Shoot</tissue>
    </source>
</reference>
<keyword evidence="2" id="KW-0472">Membrane</keyword>
<evidence type="ECO:0000256" key="1">
    <source>
        <dbReference type="SAM" id="MobiDB-lite"/>
    </source>
</evidence>
<keyword evidence="2" id="KW-0812">Transmembrane</keyword>